<comment type="caution">
    <text evidence="1">The sequence shown here is derived from an EMBL/GenBank/DDBJ whole genome shotgun (WGS) entry which is preliminary data.</text>
</comment>
<sequence>MKALTESWSKIKVRRMARFLNLEKTSLAEIHWQLILDAAPNDFHLFGSLHKQWHFGTDAEIQQAVLAFLHDLGADFFSAGFDTSSVHRLNKCLDNQVIMLRKGRGVLVVRSRPRAEGLHVRNPIPPKIRLVCGPVHAQSGIVGKRPPIGVVGKFGEKKVPPQVS</sequence>
<protein>
    <submittedName>
        <fullName evidence="1">Uncharacterized protein</fullName>
    </submittedName>
</protein>
<gene>
    <name evidence="1" type="ORF">AVEN_131540_1</name>
</gene>
<organism evidence="1 2">
    <name type="scientific">Araneus ventricosus</name>
    <name type="common">Orbweaver spider</name>
    <name type="synonym">Epeira ventricosa</name>
    <dbReference type="NCBI Taxonomy" id="182803"/>
    <lineage>
        <taxon>Eukaryota</taxon>
        <taxon>Metazoa</taxon>
        <taxon>Ecdysozoa</taxon>
        <taxon>Arthropoda</taxon>
        <taxon>Chelicerata</taxon>
        <taxon>Arachnida</taxon>
        <taxon>Araneae</taxon>
        <taxon>Araneomorphae</taxon>
        <taxon>Entelegynae</taxon>
        <taxon>Araneoidea</taxon>
        <taxon>Araneidae</taxon>
        <taxon>Araneus</taxon>
    </lineage>
</organism>
<accession>A0A4Y2M4D3</accession>
<dbReference type="AlphaFoldDB" id="A0A4Y2M4D3"/>
<dbReference type="EMBL" id="BGPR01006636">
    <property type="protein sequence ID" value="GBN20596.1"/>
    <property type="molecule type" value="Genomic_DNA"/>
</dbReference>
<name>A0A4Y2M4D3_ARAVE</name>
<keyword evidence="2" id="KW-1185">Reference proteome</keyword>
<reference evidence="1 2" key="1">
    <citation type="journal article" date="2019" name="Sci. Rep.">
        <title>Orb-weaving spider Araneus ventricosus genome elucidates the spidroin gene catalogue.</title>
        <authorList>
            <person name="Kono N."/>
            <person name="Nakamura H."/>
            <person name="Ohtoshi R."/>
            <person name="Moran D.A.P."/>
            <person name="Shinohara A."/>
            <person name="Yoshida Y."/>
            <person name="Fujiwara M."/>
            <person name="Mori M."/>
            <person name="Tomita M."/>
            <person name="Arakawa K."/>
        </authorList>
    </citation>
    <scope>NUCLEOTIDE SEQUENCE [LARGE SCALE GENOMIC DNA]</scope>
</reference>
<evidence type="ECO:0000313" key="2">
    <source>
        <dbReference type="Proteomes" id="UP000499080"/>
    </source>
</evidence>
<dbReference type="Proteomes" id="UP000499080">
    <property type="component" value="Unassembled WGS sequence"/>
</dbReference>
<proteinExistence type="predicted"/>
<evidence type="ECO:0000313" key="1">
    <source>
        <dbReference type="EMBL" id="GBN20596.1"/>
    </source>
</evidence>